<dbReference type="RefSeq" id="WP_068821586.1">
    <property type="nucleotide sequence ID" value="NZ_LWHJ01000022.1"/>
</dbReference>
<keyword evidence="3" id="KW-1185">Reference proteome</keyword>
<evidence type="ECO:0000256" key="1">
    <source>
        <dbReference type="SAM" id="SignalP"/>
    </source>
</evidence>
<dbReference type="OrthoDB" id="1121197at2"/>
<reference evidence="2 3" key="1">
    <citation type="submission" date="2016-04" db="EMBL/GenBank/DDBJ databases">
        <authorList>
            <person name="Evans L.H."/>
            <person name="Alamgir A."/>
            <person name="Owens N."/>
            <person name="Weber N.D."/>
            <person name="Virtaneva K."/>
            <person name="Barbian K."/>
            <person name="Babar A."/>
            <person name="Rosenke K."/>
        </authorList>
    </citation>
    <scope>NUCLEOTIDE SEQUENCE [LARGE SCALE GENOMIC DNA]</scope>
    <source>
        <strain evidence="2 3">CCM 8644</strain>
    </source>
</reference>
<dbReference type="STRING" id="1826909.A5893_05190"/>
<reference evidence="2 3" key="2">
    <citation type="submission" date="2016-06" db="EMBL/GenBank/DDBJ databases">
        <title>Pedobacter psychrophilus sp. nov., isolated from Antarctic fragmentary rock.</title>
        <authorList>
            <person name="Svec P."/>
        </authorList>
    </citation>
    <scope>NUCLEOTIDE SEQUENCE [LARGE SCALE GENOMIC DNA]</scope>
    <source>
        <strain evidence="2 3">CCM 8644</strain>
    </source>
</reference>
<evidence type="ECO:0000313" key="2">
    <source>
        <dbReference type="EMBL" id="OAQ40349.1"/>
    </source>
</evidence>
<protein>
    <recommendedName>
        <fullName evidence="4">Outer membrane protein beta-barrel domain-containing protein</fullName>
    </recommendedName>
</protein>
<feature type="chain" id="PRO_5008100646" description="Outer membrane protein beta-barrel domain-containing protein" evidence="1">
    <location>
        <begin position="21"/>
        <end position="272"/>
    </location>
</feature>
<organism evidence="2 3">
    <name type="scientific">Pedobacter psychrophilus</name>
    <dbReference type="NCBI Taxonomy" id="1826909"/>
    <lineage>
        <taxon>Bacteria</taxon>
        <taxon>Pseudomonadati</taxon>
        <taxon>Bacteroidota</taxon>
        <taxon>Sphingobacteriia</taxon>
        <taxon>Sphingobacteriales</taxon>
        <taxon>Sphingobacteriaceae</taxon>
        <taxon>Pedobacter</taxon>
    </lineage>
</organism>
<name>A0A179DIG6_9SPHI</name>
<evidence type="ECO:0000313" key="3">
    <source>
        <dbReference type="Proteomes" id="UP000078459"/>
    </source>
</evidence>
<comment type="caution">
    <text evidence="2">The sequence shown here is derived from an EMBL/GenBank/DDBJ whole genome shotgun (WGS) entry which is preliminary data.</text>
</comment>
<sequence>MKKILTLLFAVVFSTTLLKAQSNNSQLSNGNTNPFLFSVNTLTGNTPKWNLNYTGSYGQHTSGQFGYDGLDQRFAAKGYLGNKFTIYANAAIGFANNGGTRSSQQAEIIKDFIGGKKVFGPRLGFGVGVNRDWDGVGAVFSRITGSVDALKWRLGGNLLFEKAFSGSRDKIDFTTSVGFHHQLAGSFFAGVEAVGQDLEGFWEEDEAEGGAKLLIGPSLNYAPSNAKVGFSVCGGPVFYATKSSVLPSNAIRDLSTQNGYTVRAMLTYNFNN</sequence>
<keyword evidence="1" id="KW-0732">Signal</keyword>
<gene>
    <name evidence="2" type="ORF">A5893_05190</name>
</gene>
<dbReference type="EMBL" id="LWHJ01000022">
    <property type="protein sequence ID" value="OAQ40349.1"/>
    <property type="molecule type" value="Genomic_DNA"/>
</dbReference>
<feature type="signal peptide" evidence="1">
    <location>
        <begin position="1"/>
        <end position="20"/>
    </location>
</feature>
<dbReference type="Proteomes" id="UP000078459">
    <property type="component" value="Unassembled WGS sequence"/>
</dbReference>
<dbReference type="AlphaFoldDB" id="A0A179DIG6"/>
<accession>A0A179DIG6</accession>
<proteinExistence type="predicted"/>
<evidence type="ECO:0008006" key="4">
    <source>
        <dbReference type="Google" id="ProtNLM"/>
    </source>
</evidence>